<evidence type="ECO:0008006" key="3">
    <source>
        <dbReference type="Google" id="ProtNLM"/>
    </source>
</evidence>
<dbReference type="PANTHER" id="PTHR46310">
    <property type="entry name" value="AMIDASE 1"/>
    <property type="match status" value="1"/>
</dbReference>
<evidence type="ECO:0000313" key="1">
    <source>
        <dbReference type="EMBL" id="KAF9592443.1"/>
    </source>
</evidence>
<protein>
    <recommendedName>
        <fullName evidence="3">Amidase</fullName>
    </recommendedName>
</protein>
<dbReference type="PANTHER" id="PTHR46310:SF5">
    <property type="entry name" value="OUTER ENVELOPE PROTEIN 64, CHLOROPLASTIC"/>
    <property type="match status" value="1"/>
</dbReference>
<dbReference type="OrthoDB" id="245563at2759"/>
<name>A0A835H6E7_9MAGN</name>
<gene>
    <name evidence="1" type="ORF">IFM89_014933</name>
</gene>
<evidence type="ECO:0000313" key="2">
    <source>
        <dbReference type="Proteomes" id="UP000631114"/>
    </source>
</evidence>
<dbReference type="SUPFAM" id="SSF75304">
    <property type="entry name" value="Amidase signature (AS) enzymes"/>
    <property type="match status" value="1"/>
</dbReference>
<dbReference type="Gene3D" id="3.90.1300.10">
    <property type="entry name" value="Amidase signature (AS) domain"/>
    <property type="match status" value="1"/>
</dbReference>
<comment type="caution">
    <text evidence="1">The sequence shown here is derived from an EMBL/GenBank/DDBJ whole genome shotgun (WGS) entry which is preliminary data.</text>
</comment>
<dbReference type="AlphaFoldDB" id="A0A835H6E7"/>
<accession>A0A835H6E7</accession>
<dbReference type="InterPro" id="IPR036928">
    <property type="entry name" value="AS_sf"/>
</dbReference>
<proteinExistence type="predicted"/>
<organism evidence="1 2">
    <name type="scientific">Coptis chinensis</name>
    <dbReference type="NCBI Taxonomy" id="261450"/>
    <lineage>
        <taxon>Eukaryota</taxon>
        <taxon>Viridiplantae</taxon>
        <taxon>Streptophyta</taxon>
        <taxon>Embryophyta</taxon>
        <taxon>Tracheophyta</taxon>
        <taxon>Spermatophyta</taxon>
        <taxon>Magnoliopsida</taxon>
        <taxon>Ranunculales</taxon>
        <taxon>Ranunculaceae</taxon>
        <taxon>Coptidoideae</taxon>
        <taxon>Coptis</taxon>
    </lineage>
</organism>
<dbReference type="EMBL" id="JADFTS010000008">
    <property type="protein sequence ID" value="KAF9592443.1"/>
    <property type="molecule type" value="Genomic_DNA"/>
</dbReference>
<reference evidence="1 2" key="1">
    <citation type="submission" date="2020-10" db="EMBL/GenBank/DDBJ databases">
        <title>The Coptis chinensis genome and diversification of protoberbering-type alkaloids.</title>
        <authorList>
            <person name="Wang B."/>
            <person name="Shu S."/>
            <person name="Song C."/>
            <person name="Liu Y."/>
        </authorList>
    </citation>
    <scope>NUCLEOTIDE SEQUENCE [LARGE SCALE GENOMIC DNA]</scope>
    <source>
        <strain evidence="1">HL-2020</strain>
        <tissue evidence="1">Leaf</tissue>
    </source>
</reference>
<sequence length="108" mass="11749">MLGLQISSLKPRFIAFHTVPYCKDDGILVIPTVKHPPPQHGLNEVLSDSCQRRNFSLLSIAGMSGCCQVSVPLGFHDNCPVSVSFIAKNGSDGFLLDIVQTMYASLQE</sequence>
<dbReference type="Proteomes" id="UP000631114">
    <property type="component" value="Unassembled WGS sequence"/>
</dbReference>
<keyword evidence="2" id="KW-1185">Reference proteome</keyword>